<feature type="transmembrane region" description="Helical" evidence="1">
    <location>
        <begin position="17"/>
        <end position="35"/>
    </location>
</feature>
<proteinExistence type="predicted"/>
<accession>A0ABZ3IME5</accession>
<dbReference type="SUPFAM" id="SSF48317">
    <property type="entry name" value="Acid phosphatase/Vanadium-dependent haloperoxidase"/>
    <property type="match status" value="1"/>
</dbReference>
<dbReference type="InterPro" id="IPR000326">
    <property type="entry name" value="PAP2/HPO"/>
</dbReference>
<evidence type="ECO:0000259" key="2">
    <source>
        <dbReference type="SMART" id="SM00014"/>
    </source>
</evidence>
<dbReference type="EMBL" id="CP155573">
    <property type="protein sequence ID" value="XFO66765.1"/>
    <property type="molecule type" value="Genomic_DNA"/>
</dbReference>
<dbReference type="SMART" id="SM00014">
    <property type="entry name" value="acidPPc"/>
    <property type="match status" value="1"/>
</dbReference>
<reference evidence="3" key="1">
    <citation type="submission" date="2024-05" db="EMBL/GenBank/DDBJ databases">
        <title>Isolation and characterization of Sporomusa carbonis sp. nov., a carboxydotrophic hydrogenogen in the genus of Sporomusa isolated from a charcoal burning pile.</title>
        <authorList>
            <person name="Boeer T."/>
            <person name="Rosenbaum F."/>
            <person name="Eysell L."/>
            <person name="Mueller V."/>
            <person name="Daniel R."/>
            <person name="Poehlein A."/>
        </authorList>
    </citation>
    <scope>NUCLEOTIDE SEQUENCE [LARGE SCALE GENOMIC DNA]</scope>
    <source>
        <strain evidence="3">DSM 10669</strain>
    </source>
</reference>
<feature type="transmembrane region" description="Helical" evidence="1">
    <location>
        <begin position="77"/>
        <end position="99"/>
    </location>
</feature>
<feature type="transmembrane region" description="Helical" evidence="1">
    <location>
        <begin position="47"/>
        <end position="71"/>
    </location>
</feature>
<name>A0ABZ3IME5_9FIRM</name>
<evidence type="ECO:0000313" key="3">
    <source>
        <dbReference type="EMBL" id="XFO66765.1"/>
    </source>
</evidence>
<sequence length="210" mass="23447">MQVVMKWLNSDNSFSKAFNWSITIGCLTIIFVILVGKSGNPYIWSFAHFLGGIGNDLFLISTNILIIVWAWRQRLRSIISLTLGVDLLVLIIVQGIKLLKISPWYLRPNGGVGGFPSGHATHAFGMAFLLTLFFPRFAWLWYAIAAAISWSRVETDWHTGFQVAVGVILGIVIVWGMVIRWLKHQNAVVIQTAPQVQGESVQSQPVVLVE</sequence>
<dbReference type="RefSeq" id="WP_169717898.1">
    <property type="nucleotide sequence ID" value="NZ_CP155573.1"/>
</dbReference>
<dbReference type="Proteomes" id="UP000216752">
    <property type="component" value="Chromosome"/>
</dbReference>
<gene>
    <name evidence="3" type="ORF">SPSIL_029250</name>
</gene>
<keyword evidence="1" id="KW-1133">Transmembrane helix</keyword>
<dbReference type="Gene3D" id="1.20.144.10">
    <property type="entry name" value="Phosphatidic acid phosphatase type 2/haloperoxidase"/>
    <property type="match status" value="1"/>
</dbReference>
<dbReference type="Pfam" id="PF01569">
    <property type="entry name" value="PAP2"/>
    <property type="match status" value="1"/>
</dbReference>
<keyword evidence="1" id="KW-0812">Transmembrane</keyword>
<evidence type="ECO:0000313" key="4">
    <source>
        <dbReference type="Proteomes" id="UP000216752"/>
    </source>
</evidence>
<feature type="transmembrane region" description="Helical" evidence="1">
    <location>
        <begin position="161"/>
        <end position="182"/>
    </location>
</feature>
<feature type="transmembrane region" description="Helical" evidence="1">
    <location>
        <begin position="120"/>
        <end position="141"/>
    </location>
</feature>
<organism evidence="3 4">
    <name type="scientific">Sporomusa silvacetica DSM 10669</name>
    <dbReference type="NCBI Taxonomy" id="1123289"/>
    <lineage>
        <taxon>Bacteria</taxon>
        <taxon>Bacillati</taxon>
        <taxon>Bacillota</taxon>
        <taxon>Negativicutes</taxon>
        <taxon>Selenomonadales</taxon>
        <taxon>Sporomusaceae</taxon>
        <taxon>Sporomusa</taxon>
    </lineage>
</organism>
<feature type="domain" description="Phosphatidic acid phosphatase type 2/haloperoxidase" evidence="2">
    <location>
        <begin position="78"/>
        <end position="178"/>
    </location>
</feature>
<dbReference type="InterPro" id="IPR036938">
    <property type="entry name" value="PAP2/HPO_sf"/>
</dbReference>
<keyword evidence="1" id="KW-0472">Membrane</keyword>
<protein>
    <recommendedName>
        <fullName evidence="2">Phosphatidic acid phosphatase type 2/haloperoxidase domain-containing protein</fullName>
    </recommendedName>
</protein>
<dbReference type="CDD" id="cd01610">
    <property type="entry name" value="PAP2_like"/>
    <property type="match status" value="1"/>
</dbReference>
<evidence type="ECO:0000256" key="1">
    <source>
        <dbReference type="SAM" id="Phobius"/>
    </source>
</evidence>
<keyword evidence="4" id="KW-1185">Reference proteome</keyword>